<evidence type="ECO:0000256" key="1">
    <source>
        <dbReference type="ARBA" id="ARBA00000022"/>
    </source>
</evidence>
<feature type="domain" description="NADAR" evidence="3">
    <location>
        <begin position="14"/>
        <end position="156"/>
    </location>
</feature>
<comment type="catalytic activity">
    <reaction evidence="1">
        <text>5-amino-6-(5-phospho-D-ribosylamino)uracil + H2O = 5,6-diaminouracil + D-ribose 5-phosphate</text>
        <dbReference type="Rhea" id="RHEA:55020"/>
        <dbReference type="ChEBI" id="CHEBI:15377"/>
        <dbReference type="ChEBI" id="CHEBI:46252"/>
        <dbReference type="ChEBI" id="CHEBI:58453"/>
        <dbReference type="ChEBI" id="CHEBI:78346"/>
    </reaction>
</comment>
<dbReference type="SUPFAM" id="SSF143990">
    <property type="entry name" value="YbiA-like"/>
    <property type="match status" value="1"/>
</dbReference>
<dbReference type="Pfam" id="PF08719">
    <property type="entry name" value="NADAR"/>
    <property type="match status" value="1"/>
</dbReference>
<proteinExistence type="predicted"/>
<dbReference type="InterPro" id="IPR012816">
    <property type="entry name" value="NADAR"/>
</dbReference>
<name>A0A2P8FM02_9BACT</name>
<reference evidence="4 5" key="1">
    <citation type="submission" date="2018-03" db="EMBL/GenBank/DDBJ databases">
        <title>Genomic Encyclopedia of Archaeal and Bacterial Type Strains, Phase II (KMG-II): from individual species to whole genera.</title>
        <authorList>
            <person name="Goeker M."/>
        </authorList>
    </citation>
    <scope>NUCLEOTIDE SEQUENCE [LARGE SCALE GENOMIC DNA]</scope>
    <source>
        <strain evidence="4 5">DSM 18107</strain>
    </source>
</reference>
<dbReference type="OrthoDB" id="67297at2"/>
<sequence length="205" mass="23827">MEIREYNIKDVVSFQKTKDDFGGLSNMAGGYSVNINDVIIPTVEHLYQACKFPLFPDIQEEIITENSPITAKMISRKYNKFVRQDWDDIRIKVMRWVLSIKLSQNWERFSALLLSTEDRPIVELSYRDKIWGAVENGDKLIGVNALGRLLMELRDKYAKHGYESRCIDPPAVVGLMLYRHEIGVICDDVHKEEFLISKEELEHCD</sequence>
<dbReference type="RefSeq" id="WP_106605694.1">
    <property type="nucleotide sequence ID" value="NZ_PYGK01000020.1"/>
</dbReference>
<dbReference type="Proteomes" id="UP000240978">
    <property type="component" value="Unassembled WGS sequence"/>
</dbReference>
<evidence type="ECO:0000313" key="4">
    <source>
        <dbReference type="EMBL" id="PSL22748.1"/>
    </source>
</evidence>
<keyword evidence="5" id="KW-1185">Reference proteome</keyword>
<dbReference type="NCBIfam" id="TIGR02464">
    <property type="entry name" value="ribofla_fusion"/>
    <property type="match status" value="1"/>
</dbReference>
<evidence type="ECO:0000259" key="3">
    <source>
        <dbReference type="Pfam" id="PF08719"/>
    </source>
</evidence>
<comment type="catalytic activity">
    <reaction evidence="2">
        <text>2,5-diamino-6-hydroxy-4-(5-phosphoribosylamino)-pyrimidine + H2O = 2,5,6-triamino-4-hydroxypyrimidine + D-ribose 5-phosphate</text>
        <dbReference type="Rhea" id="RHEA:23436"/>
        <dbReference type="ChEBI" id="CHEBI:15377"/>
        <dbReference type="ChEBI" id="CHEBI:58614"/>
        <dbReference type="ChEBI" id="CHEBI:78346"/>
        <dbReference type="ChEBI" id="CHEBI:137796"/>
    </reaction>
</comment>
<dbReference type="EMBL" id="PYGK01000020">
    <property type="protein sequence ID" value="PSL22748.1"/>
    <property type="molecule type" value="Genomic_DNA"/>
</dbReference>
<gene>
    <name evidence="4" type="ORF">CLV42_1209</name>
</gene>
<evidence type="ECO:0000256" key="2">
    <source>
        <dbReference type="ARBA" id="ARBA00000751"/>
    </source>
</evidence>
<accession>A0A2P8FM02</accession>
<organism evidence="4 5">
    <name type="scientific">Chitinophaga ginsengisoli</name>
    <dbReference type="NCBI Taxonomy" id="363837"/>
    <lineage>
        <taxon>Bacteria</taxon>
        <taxon>Pseudomonadati</taxon>
        <taxon>Bacteroidota</taxon>
        <taxon>Chitinophagia</taxon>
        <taxon>Chitinophagales</taxon>
        <taxon>Chitinophagaceae</taxon>
        <taxon>Chitinophaga</taxon>
    </lineage>
</organism>
<dbReference type="InterPro" id="IPR037238">
    <property type="entry name" value="YbiA-like_sf"/>
</dbReference>
<protein>
    <recommendedName>
        <fullName evidence="3">NADAR domain-containing protein</fullName>
    </recommendedName>
</protein>
<dbReference type="Gene3D" id="1.10.357.40">
    <property type="entry name" value="YbiA-like"/>
    <property type="match status" value="1"/>
</dbReference>
<dbReference type="AlphaFoldDB" id="A0A2P8FM02"/>
<evidence type="ECO:0000313" key="5">
    <source>
        <dbReference type="Proteomes" id="UP000240978"/>
    </source>
</evidence>
<comment type="caution">
    <text evidence="4">The sequence shown here is derived from an EMBL/GenBank/DDBJ whole genome shotgun (WGS) entry which is preliminary data.</text>
</comment>
<dbReference type="CDD" id="cd15457">
    <property type="entry name" value="NADAR"/>
    <property type="match status" value="1"/>
</dbReference>